<dbReference type="PANTHER" id="PTHR24252">
    <property type="entry name" value="ACROSIN-RELATED"/>
    <property type="match status" value="1"/>
</dbReference>
<name>A0ABY6LE89_9ARAC</name>
<dbReference type="InterPro" id="IPR001314">
    <property type="entry name" value="Peptidase_S1A"/>
</dbReference>
<dbReference type="PROSITE" id="PS00135">
    <property type="entry name" value="TRYPSIN_SER"/>
    <property type="match status" value="1"/>
</dbReference>
<dbReference type="PROSITE" id="PS50240">
    <property type="entry name" value="TRYPSIN_DOM"/>
    <property type="match status" value="1"/>
</dbReference>
<evidence type="ECO:0000313" key="4">
    <source>
        <dbReference type="EMBL" id="UYV78005.1"/>
    </source>
</evidence>
<dbReference type="InterPro" id="IPR018114">
    <property type="entry name" value="TRYPSIN_HIS"/>
</dbReference>
<organism evidence="4 5">
    <name type="scientific">Cordylochernes scorpioides</name>
    <dbReference type="NCBI Taxonomy" id="51811"/>
    <lineage>
        <taxon>Eukaryota</taxon>
        <taxon>Metazoa</taxon>
        <taxon>Ecdysozoa</taxon>
        <taxon>Arthropoda</taxon>
        <taxon>Chelicerata</taxon>
        <taxon>Arachnida</taxon>
        <taxon>Pseudoscorpiones</taxon>
        <taxon>Cheliferoidea</taxon>
        <taxon>Chernetidae</taxon>
        <taxon>Cordylochernes</taxon>
    </lineage>
</organism>
<accession>A0ABY6LE89</accession>
<dbReference type="InterPro" id="IPR033116">
    <property type="entry name" value="TRYPSIN_SER"/>
</dbReference>
<evidence type="ECO:0000256" key="1">
    <source>
        <dbReference type="ARBA" id="ARBA00023157"/>
    </source>
</evidence>
<reference evidence="4 5" key="1">
    <citation type="submission" date="2022-01" db="EMBL/GenBank/DDBJ databases">
        <title>A chromosomal length assembly of Cordylochernes scorpioides.</title>
        <authorList>
            <person name="Zeh D."/>
            <person name="Zeh J."/>
        </authorList>
    </citation>
    <scope>NUCLEOTIDE SEQUENCE [LARGE SCALE GENOMIC DNA]</scope>
    <source>
        <strain evidence="4">IN4F17</strain>
        <tissue evidence="4">Whole Body</tissue>
    </source>
</reference>
<dbReference type="PANTHER" id="PTHR24252:SF7">
    <property type="entry name" value="HYALIN"/>
    <property type="match status" value="1"/>
</dbReference>
<keyword evidence="5" id="KW-1185">Reference proteome</keyword>
<dbReference type="InterPro" id="IPR001254">
    <property type="entry name" value="Trypsin_dom"/>
</dbReference>
<dbReference type="SMART" id="SM00020">
    <property type="entry name" value="Tryp_SPc"/>
    <property type="match status" value="1"/>
</dbReference>
<dbReference type="PROSITE" id="PS00134">
    <property type="entry name" value="TRYPSIN_HIS"/>
    <property type="match status" value="1"/>
</dbReference>
<keyword evidence="2" id="KW-0378">Hydrolase</keyword>
<dbReference type="InterPro" id="IPR009003">
    <property type="entry name" value="Peptidase_S1_PA"/>
</dbReference>
<feature type="domain" description="Peptidase S1" evidence="3">
    <location>
        <begin position="13"/>
        <end position="223"/>
    </location>
</feature>
<sequence>MCGLPTEKPQSRIVGGRDAEYAEFPWQLVWTGSYPTTAQQCGGVLLSSYFVMTAAHCVYLVPLHEIKVVLGGYDLHNPRDYGDTQIRGVSRVTLHDKFQPQLHRPHGHHRPAGARLTPPYTTATAPYLQKATVPIVSNEKCETWHHTRGIRVNVHPDMLCAGYEGGETDACVGDSGGPLIVKHRGRWTVAGLISAGFGCAQTRQPGIYHRITTTSRWIYTHIY</sequence>
<dbReference type="InterPro" id="IPR043504">
    <property type="entry name" value="Peptidase_S1_PA_chymotrypsin"/>
</dbReference>
<dbReference type="CDD" id="cd00190">
    <property type="entry name" value="Tryp_SPc"/>
    <property type="match status" value="1"/>
</dbReference>
<keyword evidence="2" id="KW-0720">Serine protease</keyword>
<keyword evidence="2" id="KW-0645">Protease</keyword>
<proteinExistence type="predicted"/>
<dbReference type="Pfam" id="PF00089">
    <property type="entry name" value="Trypsin"/>
    <property type="match status" value="2"/>
</dbReference>
<dbReference type="SUPFAM" id="SSF50494">
    <property type="entry name" value="Trypsin-like serine proteases"/>
    <property type="match status" value="1"/>
</dbReference>
<dbReference type="EMBL" id="CP092877">
    <property type="protein sequence ID" value="UYV78005.1"/>
    <property type="molecule type" value="Genomic_DNA"/>
</dbReference>
<evidence type="ECO:0000313" key="5">
    <source>
        <dbReference type="Proteomes" id="UP001235939"/>
    </source>
</evidence>
<dbReference type="Proteomes" id="UP001235939">
    <property type="component" value="Chromosome 15"/>
</dbReference>
<evidence type="ECO:0000259" key="3">
    <source>
        <dbReference type="PROSITE" id="PS50240"/>
    </source>
</evidence>
<evidence type="ECO:0000256" key="2">
    <source>
        <dbReference type="RuleBase" id="RU363034"/>
    </source>
</evidence>
<keyword evidence="1" id="KW-1015">Disulfide bond</keyword>
<protein>
    <submittedName>
        <fullName evidence="4">CLIPD7</fullName>
    </submittedName>
</protein>
<dbReference type="PRINTS" id="PR00722">
    <property type="entry name" value="CHYMOTRYPSIN"/>
</dbReference>
<dbReference type="Gene3D" id="2.40.10.10">
    <property type="entry name" value="Trypsin-like serine proteases"/>
    <property type="match status" value="2"/>
</dbReference>
<gene>
    <name evidence="4" type="ORF">LAZ67_15003178</name>
</gene>